<organism evidence="2 3">
    <name type="scientific">Anaerosporobacter mobilis DSM 15930</name>
    <dbReference type="NCBI Taxonomy" id="1120996"/>
    <lineage>
        <taxon>Bacteria</taxon>
        <taxon>Bacillati</taxon>
        <taxon>Bacillota</taxon>
        <taxon>Clostridia</taxon>
        <taxon>Lachnospirales</taxon>
        <taxon>Lachnospiraceae</taxon>
        <taxon>Anaerosporobacter</taxon>
    </lineage>
</organism>
<reference evidence="2 3" key="1">
    <citation type="submission" date="2016-11" db="EMBL/GenBank/DDBJ databases">
        <authorList>
            <person name="Jaros S."/>
            <person name="Januszkiewicz K."/>
            <person name="Wedrychowicz H."/>
        </authorList>
    </citation>
    <scope>NUCLEOTIDE SEQUENCE [LARGE SCALE GENOMIC DNA]</scope>
    <source>
        <strain evidence="2 3">DSM 15930</strain>
    </source>
</reference>
<dbReference type="RefSeq" id="WP_073283514.1">
    <property type="nucleotide sequence ID" value="NZ_FRCP01000006.1"/>
</dbReference>
<evidence type="ECO:0000313" key="3">
    <source>
        <dbReference type="Proteomes" id="UP000184038"/>
    </source>
</evidence>
<keyword evidence="1" id="KW-0472">Membrane</keyword>
<proteinExistence type="predicted"/>
<accession>A0A1M7G8D4</accession>
<keyword evidence="1" id="KW-1133">Transmembrane helix</keyword>
<keyword evidence="3" id="KW-1185">Reference proteome</keyword>
<gene>
    <name evidence="2" type="ORF">SAMN02746066_00903</name>
</gene>
<keyword evidence="1" id="KW-0812">Transmembrane</keyword>
<name>A0A1M7G8D4_9FIRM</name>
<dbReference type="OrthoDB" id="1976794at2"/>
<dbReference type="Proteomes" id="UP000184038">
    <property type="component" value="Unassembled WGS sequence"/>
</dbReference>
<dbReference type="AlphaFoldDB" id="A0A1M7G8D4"/>
<protein>
    <submittedName>
        <fullName evidence="2">Uncharacterized protein</fullName>
    </submittedName>
</protein>
<dbReference type="EMBL" id="FRCP01000006">
    <property type="protein sequence ID" value="SHM12632.1"/>
    <property type="molecule type" value="Genomic_DNA"/>
</dbReference>
<feature type="transmembrane region" description="Helical" evidence="1">
    <location>
        <begin position="67"/>
        <end position="88"/>
    </location>
</feature>
<dbReference type="STRING" id="1120996.SAMN02746066_00903"/>
<evidence type="ECO:0000313" key="2">
    <source>
        <dbReference type="EMBL" id="SHM12632.1"/>
    </source>
</evidence>
<sequence length="161" mass="18861">MKNNIVRMQKDKQDYLSEKELQSLIDSIEQEEMVHAPQYLKESILDKIMSEERINASSSHRSSKVQLITYAMKVGAAAAAAIVLLVLIPVKDYGSFPDEETRYEEWLDYQNQIDDKERYEETWDKENSEYYKGNKSIYETTNEICSKILEKTNKLFGKEDK</sequence>
<evidence type="ECO:0000256" key="1">
    <source>
        <dbReference type="SAM" id="Phobius"/>
    </source>
</evidence>